<feature type="region of interest" description="Disordered" evidence="1">
    <location>
        <begin position="81"/>
        <end position="104"/>
    </location>
</feature>
<accession>A0AAD4D404</accession>
<reference evidence="2" key="1">
    <citation type="journal article" date="2020" name="Fungal Divers.">
        <title>Resolving the Mortierellaceae phylogeny through synthesis of multi-gene phylogenetics and phylogenomics.</title>
        <authorList>
            <person name="Vandepol N."/>
            <person name="Liber J."/>
            <person name="Desiro A."/>
            <person name="Na H."/>
            <person name="Kennedy M."/>
            <person name="Barry K."/>
            <person name="Grigoriev I.V."/>
            <person name="Miller A.N."/>
            <person name="O'Donnell K."/>
            <person name="Stajich J.E."/>
            <person name="Bonito G."/>
        </authorList>
    </citation>
    <scope>NUCLEOTIDE SEQUENCE</scope>
    <source>
        <strain evidence="2">NRRL 28262</strain>
    </source>
</reference>
<feature type="region of interest" description="Disordered" evidence="1">
    <location>
        <begin position="116"/>
        <end position="168"/>
    </location>
</feature>
<evidence type="ECO:0000256" key="1">
    <source>
        <dbReference type="SAM" id="MobiDB-lite"/>
    </source>
</evidence>
<dbReference type="EMBL" id="JAAAIL010001834">
    <property type="protein sequence ID" value="KAG0264347.1"/>
    <property type="molecule type" value="Genomic_DNA"/>
</dbReference>
<feature type="compositionally biased region" description="Polar residues" evidence="1">
    <location>
        <begin position="255"/>
        <end position="272"/>
    </location>
</feature>
<name>A0AAD4D404_9FUNG</name>
<proteinExistence type="predicted"/>
<keyword evidence="3" id="KW-1185">Reference proteome</keyword>
<feature type="non-terminal residue" evidence="2">
    <location>
        <position position="1"/>
    </location>
</feature>
<gene>
    <name evidence="2" type="ORF">BGZ95_003616</name>
</gene>
<organism evidence="2 3">
    <name type="scientific">Linnemannia exigua</name>
    <dbReference type="NCBI Taxonomy" id="604196"/>
    <lineage>
        <taxon>Eukaryota</taxon>
        <taxon>Fungi</taxon>
        <taxon>Fungi incertae sedis</taxon>
        <taxon>Mucoromycota</taxon>
        <taxon>Mortierellomycotina</taxon>
        <taxon>Mortierellomycetes</taxon>
        <taxon>Mortierellales</taxon>
        <taxon>Mortierellaceae</taxon>
        <taxon>Linnemannia</taxon>
    </lineage>
</organism>
<evidence type="ECO:0000313" key="3">
    <source>
        <dbReference type="Proteomes" id="UP001194580"/>
    </source>
</evidence>
<feature type="compositionally biased region" description="Polar residues" evidence="1">
    <location>
        <begin position="157"/>
        <end position="168"/>
    </location>
</feature>
<feature type="compositionally biased region" description="Acidic residues" evidence="1">
    <location>
        <begin position="221"/>
        <end position="230"/>
    </location>
</feature>
<dbReference type="AlphaFoldDB" id="A0AAD4D404"/>
<dbReference type="Proteomes" id="UP001194580">
    <property type="component" value="Unassembled WGS sequence"/>
</dbReference>
<comment type="caution">
    <text evidence="2">The sequence shown here is derived from an EMBL/GenBank/DDBJ whole genome shotgun (WGS) entry which is preliminary data.</text>
</comment>
<feature type="compositionally biased region" description="Acidic residues" evidence="1">
    <location>
        <begin position="278"/>
        <end position="291"/>
    </location>
</feature>
<protein>
    <submittedName>
        <fullName evidence="2">Uncharacterized protein</fullName>
    </submittedName>
</protein>
<feature type="compositionally biased region" description="Gly residues" evidence="1">
    <location>
        <begin position="231"/>
        <end position="248"/>
    </location>
</feature>
<sequence>TPLPTQTLTRATAATVAVVGNTDEMIDIMDVDDTFDEQYNPVISAYQSSHDLFKHFSVSSLLAAPQQSSYAMSSYATLPPLSLPPPPRSRRYPIPVSDPHQTQTVATRTQILNPPPQLSLFEEKPPISNYFRGDLSPTTPTPAANNNNNNNNKNSDDNQLTPTEKEASITQWAQEQAAIEELRLEKQRRSHQSRSQVKGESRKIRPLNLAKKSSRKPLDGSGEDGGDGDGDGGSGGGGGGGGGGGDGNLRGAALYSTSTFGPSNRNASSTQLKVPLEKDDDGNYDALTDVE</sequence>
<feature type="region of interest" description="Disordered" evidence="1">
    <location>
        <begin position="184"/>
        <end position="291"/>
    </location>
</feature>
<evidence type="ECO:0000313" key="2">
    <source>
        <dbReference type="EMBL" id="KAG0264347.1"/>
    </source>
</evidence>